<dbReference type="Gene3D" id="1.20.1560.10">
    <property type="entry name" value="ABC transporter type 1, transmembrane domain"/>
    <property type="match status" value="1"/>
</dbReference>
<feature type="transmembrane region" description="Helical" evidence="5">
    <location>
        <begin position="17"/>
        <end position="41"/>
    </location>
</feature>
<keyword evidence="4 5" id="KW-0472">Membrane</keyword>
<dbReference type="GO" id="GO:0140359">
    <property type="term" value="F:ABC-type transporter activity"/>
    <property type="evidence" value="ECO:0007669"/>
    <property type="project" value="InterPro"/>
</dbReference>
<dbReference type="Pfam" id="PF00005">
    <property type="entry name" value="ABC_tran"/>
    <property type="match status" value="1"/>
</dbReference>
<feature type="transmembrane region" description="Helical" evidence="5">
    <location>
        <begin position="285"/>
        <end position="305"/>
    </location>
</feature>
<dbReference type="AlphaFoldDB" id="A0AA44UA76"/>
<evidence type="ECO:0000256" key="1">
    <source>
        <dbReference type="ARBA" id="ARBA00004651"/>
    </source>
</evidence>
<comment type="subcellular location">
    <subcellularLocation>
        <location evidence="1">Cell membrane</location>
        <topology evidence="1">Multi-pass membrane protein</topology>
    </subcellularLocation>
</comment>
<dbReference type="Pfam" id="PF00664">
    <property type="entry name" value="ABC_membrane"/>
    <property type="match status" value="1"/>
</dbReference>
<dbReference type="Gene3D" id="3.90.70.10">
    <property type="entry name" value="Cysteine proteinases"/>
    <property type="match status" value="1"/>
</dbReference>
<dbReference type="InterPro" id="IPR039421">
    <property type="entry name" value="Type_1_exporter"/>
</dbReference>
<dbReference type="GO" id="GO:0005886">
    <property type="term" value="C:plasma membrane"/>
    <property type="evidence" value="ECO:0007669"/>
    <property type="project" value="UniProtKB-SubCell"/>
</dbReference>
<dbReference type="CDD" id="cd02419">
    <property type="entry name" value="Peptidase_C39C"/>
    <property type="match status" value="1"/>
</dbReference>
<dbReference type="Proteomes" id="UP000223296">
    <property type="component" value="Unassembled WGS sequence"/>
</dbReference>
<feature type="domain" description="Peptidase C39" evidence="7">
    <location>
        <begin position="20"/>
        <end position="139"/>
    </location>
</feature>
<dbReference type="PANTHER" id="PTHR24221">
    <property type="entry name" value="ATP-BINDING CASSETTE SUB-FAMILY B"/>
    <property type="match status" value="1"/>
</dbReference>
<dbReference type="CDD" id="cd18567">
    <property type="entry name" value="ABC_6TM_CvaB_RaxB_like"/>
    <property type="match status" value="1"/>
</dbReference>
<feature type="transmembrane region" description="Helical" evidence="5">
    <location>
        <begin position="206"/>
        <end position="224"/>
    </location>
</feature>
<name>A0AA44UA76_NEIGO</name>
<dbReference type="EMBL" id="AVBE01000002">
    <property type="protein sequence ID" value="PHJ36346.1"/>
    <property type="molecule type" value="Genomic_DNA"/>
</dbReference>
<evidence type="ECO:0000259" key="7">
    <source>
        <dbReference type="PROSITE" id="PS50990"/>
    </source>
</evidence>
<dbReference type="GO" id="GO:0034040">
    <property type="term" value="F:ATPase-coupled lipid transmembrane transporter activity"/>
    <property type="evidence" value="ECO:0007669"/>
    <property type="project" value="TreeGrafter"/>
</dbReference>
<sequence>MDYLQNLSLGLTKKLPVILQTEVAECGLACLAAVAGFYGFYTDLRALRSKYCLSLKGENLADIVRFADDMGLTGRALRLDLDELGSLRLPCILHWDLNHFVVLESVSSDGAAVMDPASGRRKVKTEEISRKFTGIALELWPNTRFEAGEEKQEIRILPMLRGISGLGRTLFQLLALAAAMEVFALVSPFFMQWVIDHVVVTGDRNLLATLALGFTLLLLVQNTVSVMQGWLGMHFSTTLNVQWKSNVFKRLIDLPTDYFAKRHLGDVVSRFGAVDSIQGTLTSTFFVLVLNSLTAVFTFVLMIVYSPILTGLVAATLVVYIAVRWVAYYPLRRATEENIIHAAKQSSYFMETVRGIRAVKQFGKGPQRYSAWMGLLVDTVNTGLTVQKLGIWFGLANKLLFGLANILIIYLAAGMVLDGVFTVGVLMAFLAYKGQFEGRIGSLVDQFVQIKMLSLHAERLADTVLNETESEATPDVGIPDISDDIEISVENVSFRYADNEPYVLQNVSFKIGRGESLALIGRSGCGKSTFLDILSGNLPPESGKVMINGHDIYSLPPRFIRNLSAMVRQDDVL</sequence>
<evidence type="ECO:0000256" key="2">
    <source>
        <dbReference type="ARBA" id="ARBA00022692"/>
    </source>
</evidence>
<dbReference type="GO" id="GO:0008234">
    <property type="term" value="F:cysteine-type peptidase activity"/>
    <property type="evidence" value="ECO:0007669"/>
    <property type="project" value="InterPro"/>
</dbReference>
<protein>
    <submittedName>
        <fullName evidence="8">ABC transporter</fullName>
    </submittedName>
</protein>
<evidence type="ECO:0000313" key="9">
    <source>
        <dbReference type="Proteomes" id="UP000223296"/>
    </source>
</evidence>
<proteinExistence type="predicted"/>
<dbReference type="InterPro" id="IPR027417">
    <property type="entry name" value="P-loop_NTPase"/>
</dbReference>
<feature type="transmembrane region" description="Helical" evidence="5">
    <location>
        <begin position="170"/>
        <end position="194"/>
    </location>
</feature>
<dbReference type="PANTHER" id="PTHR24221:SF606">
    <property type="entry name" value="COLICIN V SECRETION-PROCESSING ATP-BINDING PROTEIN"/>
    <property type="match status" value="1"/>
</dbReference>
<dbReference type="InterPro" id="IPR036640">
    <property type="entry name" value="ABC1_TM_sf"/>
</dbReference>
<evidence type="ECO:0000256" key="4">
    <source>
        <dbReference type="ARBA" id="ARBA00023136"/>
    </source>
</evidence>
<dbReference type="PROSITE" id="PS50990">
    <property type="entry name" value="PEPTIDASE_C39"/>
    <property type="match status" value="1"/>
</dbReference>
<evidence type="ECO:0000256" key="3">
    <source>
        <dbReference type="ARBA" id="ARBA00022989"/>
    </source>
</evidence>
<dbReference type="SUPFAM" id="SSF52540">
    <property type="entry name" value="P-loop containing nucleoside triphosphate hydrolases"/>
    <property type="match status" value="1"/>
</dbReference>
<evidence type="ECO:0000259" key="6">
    <source>
        <dbReference type="PROSITE" id="PS50929"/>
    </source>
</evidence>
<dbReference type="InterPro" id="IPR005074">
    <property type="entry name" value="Peptidase_C39"/>
</dbReference>
<dbReference type="Pfam" id="PF03412">
    <property type="entry name" value="Peptidase_C39"/>
    <property type="match status" value="1"/>
</dbReference>
<keyword evidence="3 5" id="KW-1133">Transmembrane helix</keyword>
<feature type="domain" description="ABC transmembrane type-1" evidence="6">
    <location>
        <begin position="173"/>
        <end position="452"/>
    </location>
</feature>
<dbReference type="InterPro" id="IPR003439">
    <property type="entry name" value="ABC_transporter-like_ATP-bd"/>
</dbReference>
<dbReference type="GO" id="GO:0006508">
    <property type="term" value="P:proteolysis"/>
    <property type="evidence" value="ECO:0007669"/>
    <property type="project" value="InterPro"/>
</dbReference>
<keyword evidence="2 5" id="KW-0812">Transmembrane</keyword>
<feature type="transmembrane region" description="Helical" evidence="5">
    <location>
        <begin position="311"/>
        <end position="331"/>
    </location>
</feature>
<reference evidence="8 9" key="1">
    <citation type="submission" date="2013-08" db="EMBL/GenBank/DDBJ databases">
        <authorList>
            <person name="Trees D."/>
        </authorList>
    </citation>
    <scope>NUCLEOTIDE SEQUENCE [LARGE SCALE GENOMIC DNA]</scope>
    <source>
        <strain evidence="8 9">3502</strain>
    </source>
</reference>
<organism evidence="8 9">
    <name type="scientific">Neisseria gonorrhoeae 3502</name>
    <dbReference type="NCBI Taxonomy" id="1193404"/>
    <lineage>
        <taxon>Bacteria</taxon>
        <taxon>Pseudomonadati</taxon>
        <taxon>Pseudomonadota</taxon>
        <taxon>Betaproteobacteria</taxon>
        <taxon>Neisseriales</taxon>
        <taxon>Neisseriaceae</taxon>
        <taxon>Neisseria</taxon>
    </lineage>
</organism>
<evidence type="ECO:0000313" key="8">
    <source>
        <dbReference type="EMBL" id="PHJ36346.1"/>
    </source>
</evidence>
<dbReference type="Gene3D" id="3.40.50.300">
    <property type="entry name" value="P-loop containing nucleotide triphosphate hydrolases"/>
    <property type="match status" value="1"/>
</dbReference>
<dbReference type="PROSITE" id="PS50929">
    <property type="entry name" value="ABC_TM1F"/>
    <property type="match status" value="1"/>
</dbReference>
<dbReference type="GO" id="GO:0005524">
    <property type="term" value="F:ATP binding"/>
    <property type="evidence" value="ECO:0007669"/>
    <property type="project" value="InterPro"/>
</dbReference>
<gene>
    <name evidence="8" type="ORF">N776_08655</name>
</gene>
<comment type="caution">
    <text evidence="8">The sequence shown here is derived from an EMBL/GenBank/DDBJ whole genome shotgun (WGS) entry which is preliminary data.</text>
</comment>
<evidence type="ECO:0000256" key="5">
    <source>
        <dbReference type="SAM" id="Phobius"/>
    </source>
</evidence>
<dbReference type="InterPro" id="IPR011527">
    <property type="entry name" value="ABC1_TM_dom"/>
</dbReference>
<dbReference type="GO" id="GO:0016887">
    <property type="term" value="F:ATP hydrolysis activity"/>
    <property type="evidence" value="ECO:0007669"/>
    <property type="project" value="InterPro"/>
</dbReference>
<feature type="transmembrane region" description="Helical" evidence="5">
    <location>
        <begin position="407"/>
        <end position="432"/>
    </location>
</feature>
<dbReference type="SUPFAM" id="SSF90123">
    <property type="entry name" value="ABC transporter transmembrane region"/>
    <property type="match status" value="1"/>
</dbReference>
<accession>A0AA44UA76</accession>
<dbReference type="InterPro" id="IPR033838">
    <property type="entry name" value="CvaB_peptidase"/>
</dbReference>